<dbReference type="GO" id="GO:0005737">
    <property type="term" value="C:cytoplasm"/>
    <property type="evidence" value="ECO:0007669"/>
    <property type="project" value="TreeGrafter"/>
</dbReference>
<keyword evidence="10" id="KW-1185">Reference proteome</keyword>
<feature type="site" description="Electron transfer via tryptophanyl radical" evidence="6">
    <location>
        <position position="670"/>
    </location>
</feature>
<evidence type="ECO:0000256" key="3">
    <source>
        <dbReference type="ARBA" id="ARBA00022827"/>
    </source>
</evidence>
<dbReference type="AlphaFoldDB" id="A0A1E7G015"/>
<feature type="binding site" evidence="5">
    <location>
        <begin position="605"/>
        <end position="609"/>
    </location>
    <ligand>
        <name>FAD</name>
        <dbReference type="ChEBI" id="CHEBI:57692"/>
    </ligand>
</feature>
<reference evidence="9 10" key="1">
    <citation type="submission" date="2016-09" db="EMBL/GenBank/DDBJ databases">
        <title>Extensive genetic diversity and differential bi-allelic expression allows diatom success in the polar Southern Ocean.</title>
        <authorList>
            <consortium name="DOE Joint Genome Institute"/>
            <person name="Mock T."/>
            <person name="Otillar R.P."/>
            <person name="Strauss J."/>
            <person name="Dupont C."/>
            <person name="Frickenhaus S."/>
            <person name="Maumus F."/>
            <person name="Mcmullan M."/>
            <person name="Sanges R."/>
            <person name="Schmutz J."/>
            <person name="Toseland A."/>
            <person name="Valas R."/>
            <person name="Veluchamy A."/>
            <person name="Ward B.J."/>
            <person name="Allen A."/>
            <person name="Barry K."/>
            <person name="Falciatore A."/>
            <person name="Ferrante M."/>
            <person name="Fortunato A.E."/>
            <person name="Gloeckner G."/>
            <person name="Gruber A."/>
            <person name="Hipkin R."/>
            <person name="Janech M."/>
            <person name="Kroth P."/>
            <person name="Leese F."/>
            <person name="Lindquist E."/>
            <person name="Lyon B.R."/>
            <person name="Martin J."/>
            <person name="Mayer C."/>
            <person name="Parker M."/>
            <person name="Quesneville H."/>
            <person name="Raymond J."/>
            <person name="Uhlig C."/>
            <person name="Valentin K.U."/>
            <person name="Worden A.Z."/>
            <person name="Armbrust E.V."/>
            <person name="Bowler C."/>
            <person name="Green B."/>
            <person name="Moulton V."/>
            <person name="Van Oosterhout C."/>
            <person name="Grigoriev I."/>
        </authorList>
    </citation>
    <scope>NUCLEOTIDE SEQUENCE [LARGE SCALE GENOMIC DNA]</scope>
    <source>
        <strain evidence="9 10">CCMP1102</strain>
    </source>
</reference>
<dbReference type="InParanoid" id="A0A1E7G015"/>
<dbReference type="InterPro" id="IPR036155">
    <property type="entry name" value="Crypto/Photolyase_N_sf"/>
</dbReference>
<dbReference type="EMBL" id="KV784353">
    <property type="protein sequence ID" value="OEU23746.1"/>
    <property type="molecule type" value="Genomic_DNA"/>
</dbReference>
<evidence type="ECO:0000313" key="9">
    <source>
        <dbReference type="EMBL" id="OEU23746.1"/>
    </source>
</evidence>
<evidence type="ECO:0000256" key="1">
    <source>
        <dbReference type="ARBA" id="ARBA00005862"/>
    </source>
</evidence>
<dbReference type="InterPro" id="IPR005101">
    <property type="entry name" value="Cryptochr/Photolyase_FAD-bd"/>
</dbReference>
<dbReference type="InterPro" id="IPR014729">
    <property type="entry name" value="Rossmann-like_a/b/a_fold"/>
</dbReference>
<feature type="region of interest" description="Disordered" evidence="7">
    <location>
        <begin position="877"/>
        <end position="898"/>
    </location>
</feature>
<dbReference type="GO" id="GO:0043153">
    <property type="term" value="P:entrainment of circadian clock by photoperiod"/>
    <property type="evidence" value="ECO:0007669"/>
    <property type="project" value="TreeGrafter"/>
</dbReference>
<dbReference type="GO" id="GO:0003677">
    <property type="term" value="F:DNA binding"/>
    <property type="evidence" value="ECO:0007669"/>
    <property type="project" value="TreeGrafter"/>
</dbReference>
<keyword evidence="4" id="KW-0157">Chromophore</keyword>
<dbReference type="SUPFAM" id="SSF52425">
    <property type="entry name" value="Cryptochrome/photolyase, N-terminal domain"/>
    <property type="match status" value="1"/>
</dbReference>
<dbReference type="InterPro" id="IPR006050">
    <property type="entry name" value="DNA_photolyase_N"/>
</dbReference>
<dbReference type="SUPFAM" id="SSF48173">
    <property type="entry name" value="Cryptochrome/photolyase FAD-binding domain"/>
    <property type="match status" value="1"/>
</dbReference>
<feature type="region of interest" description="Disordered" evidence="7">
    <location>
        <begin position="297"/>
        <end position="316"/>
    </location>
</feature>
<feature type="site" description="Electron transfer via tryptophanyl radical" evidence="6">
    <location>
        <position position="727"/>
    </location>
</feature>
<keyword evidence="3 5" id="KW-0274">FAD</keyword>
<sequence length="898" mass="102755">MKPSRTISTTSSFSTRVELFFKNPDDLKDRIRFLQSEGISRFNIVNKDKKDTMNVWIDSIREVYPESNICAHYSLKYNKVPRKGIAEQRDPFLKDLEEDYCNADEILLISGSGKKTTQWNTIEALKAVQDIKSTSAESSSKKTKPKISVAYNPYFPSSSDQEEENRRLEEKFATGCVSKIYLQFGTDLNSLKNGIEFCYSKAKELNYDDISIAGSLFLPTKQLIAQQKFRPWNGVFLSQEFLSGPEHATAIVSEMIKIYMKNNIELLWEAPGIRTEKDMGMVHDIMERAVGSKDDEITGNKETVSSSTTGTSNSDIDISATKRPKLMINNARSSLEKKNIIRSDDPCLLIFGTHDVRLQDNKAVEEATRRHKIVLPVFLWTKEDSDGMWSAKGAIAVCLQDALYSLETSLQSFDLHLECRLCTNTDDGPEHGVTEIRDLIDKVGAKAVFWNKEFTPEGRKRGDFRKDFLIKRGVQVYETQSSLLYDPDKIELSSDFDGGHFATLMPFLNNCRKNFGPPPRPTPRVDTFRLLEETSLPTYTDSISTSTVNDLNIVKVTGNHKWDEPIRKRFPMSEKAANDAMEVFARNGMKKYEMERSRADQDGATSQLSPHLRIGTLSPNQLYWRIEDSGLSPKTLARRLIWRDLAYYQLSVFPDMRTRCIRSHYEDMEWVDGPDEEERRFHAWKTGMTGFPIVDAGMRELYATGWMTQSIRMVVASFLVEYLRVNWTKGCEWFHYTLVDADSAINAMMWQNAGRSGIDQWNFILSPTTASQDSTGAYTQRWVPELADLPTSALIHRPWEGSIDVLLQAKVVLGRTYPHRIVTDLKAERQLSVDSTLSMRRKSQEYNDSRGYDLIQLPNGSKTIVFTKKEYRINENGGLLKNDPTSVRRKKTTRRKRK</sequence>
<dbReference type="GO" id="GO:0006139">
    <property type="term" value="P:nucleobase-containing compound metabolic process"/>
    <property type="evidence" value="ECO:0007669"/>
    <property type="project" value="UniProtKB-ARBA"/>
</dbReference>
<feature type="domain" description="Photolyase/cryptochrome alpha/beta" evidence="8">
    <location>
        <begin position="346"/>
        <end position="484"/>
    </location>
</feature>
<dbReference type="GO" id="GO:0071949">
    <property type="term" value="F:FAD binding"/>
    <property type="evidence" value="ECO:0007669"/>
    <property type="project" value="TreeGrafter"/>
</dbReference>
<dbReference type="Gene3D" id="1.10.579.10">
    <property type="entry name" value="DNA Cyclobutane Dipyrimidine Photolyase, subunit A, domain 3"/>
    <property type="match status" value="1"/>
</dbReference>
<feature type="compositionally biased region" description="Low complexity" evidence="7">
    <location>
        <begin position="303"/>
        <end position="314"/>
    </location>
</feature>
<comment type="cofactor">
    <cofactor evidence="5">
        <name>FAD</name>
        <dbReference type="ChEBI" id="CHEBI:57692"/>
    </cofactor>
    <text evidence="5">Binds 1 FAD per subunit.</text>
</comment>
<dbReference type="PROSITE" id="PS51645">
    <property type="entry name" value="PHR_CRY_ALPHA_BETA"/>
    <property type="match status" value="1"/>
</dbReference>
<dbReference type="PRINTS" id="PR00147">
    <property type="entry name" value="DNAPHOTLYASE"/>
</dbReference>
<dbReference type="InterPro" id="IPR018394">
    <property type="entry name" value="DNA_photolyase_1_CS_C"/>
</dbReference>
<dbReference type="Gene3D" id="1.25.40.80">
    <property type="match status" value="1"/>
</dbReference>
<dbReference type="KEGG" id="fcy:FRACYDRAFT_232890"/>
<keyword evidence="9" id="KW-0456">Lyase</keyword>
<dbReference type="GO" id="GO:0032922">
    <property type="term" value="P:circadian regulation of gene expression"/>
    <property type="evidence" value="ECO:0007669"/>
    <property type="project" value="TreeGrafter"/>
</dbReference>
<dbReference type="PANTHER" id="PTHR11455:SF18">
    <property type="entry name" value="SI:CH1073-390K14.1"/>
    <property type="match status" value="1"/>
</dbReference>
<organism evidence="9 10">
    <name type="scientific">Fragilariopsis cylindrus CCMP1102</name>
    <dbReference type="NCBI Taxonomy" id="635003"/>
    <lineage>
        <taxon>Eukaryota</taxon>
        <taxon>Sar</taxon>
        <taxon>Stramenopiles</taxon>
        <taxon>Ochrophyta</taxon>
        <taxon>Bacillariophyta</taxon>
        <taxon>Bacillariophyceae</taxon>
        <taxon>Bacillariophycidae</taxon>
        <taxon>Bacillariales</taxon>
        <taxon>Bacillariaceae</taxon>
        <taxon>Fragilariopsis</taxon>
    </lineage>
</organism>
<evidence type="ECO:0000259" key="8">
    <source>
        <dbReference type="PROSITE" id="PS51645"/>
    </source>
</evidence>
<dbReference type="OrthoDB" id="204690at2759"/>
<dbReference type="GO" id="GO:0006950">
    <property type="term" value="P:response to stress"/>
    <property type="evidence" value="ECO:0007669"/>
    <property type="project" value="UniProtKB-ARBA"/>
</dbReference>
<feature type="site" description="Electron transfer via tryptophanyl radical" evidence="6">
    <location>
        <position position="750"/>
    </location>
</feature>
<gene>
    <name evidence="9" type="primary">CPD2</name>
    <name evidence="9" type="ORF">FRACYDRAFT_232890</name>
</gene>
<dbReference type="Pfam" id="PF00875">
    <property type="entry name" value="DNA_photolyase"/>
    <property type="match status" value="1"/>
</dbReference>
<feature type="binding site" evidence="5">
    <location>
        <begin position="740"/>
        <end position="742"/>
    </location>
    <ligand>
        <name>FAD</name>
        <dbReference type="ChEBI" id="CHEBI:57692"/>
    </ligand>
</feature>
<evidence type="ECO:0000256" key="7">
    <source>
        <dbReference type="SAM" id="MobiDB-lite"/>
    </source>
</evidence>
<dbReference type="GO" id="GO:0003904">
    <property type="term" value="F:deoxyribodipyrimidine photo-lyase activity"/>
    <property type="evidence" value="ECO:0007669"/>
    <property type="project" value="TreeGrafter"/>
</dbReference>
<evidence type="ECO:0000256" key="6">
    <source>
        <dbReference type="PIRSR" id="PIRSR602081-2"/>
    </source>
</evidence>
<dbReference type="InterPro" id="IPR036134">
    <property type="entry name" value="Crypto/Photolyase_FAD-like_sf"/>
</dbReference>
<proteinExistence type="inferred from homology"/>
<dbReference type="Pfam" id="PF03441">
    <property type="entry name" value="FAD_binding_7"/>
    <property type="match status" value="1"/>
</dbReference>
<accession>A0A1E7G015</accession>
<evidence type="ECO:0000256" key="4">
    <source>
        <dbReference type="ARBA" id="ARBA00022991"/>
    </source>
</evidence>
<evidence type="ECO:0000313" key="10">
    <source>
        <dbReference type="Proteomes" id="UP000095751"/>
    </source>
</evidence>
<name>A0A1E7G015_9STRA</name>
<dbReference type="GO" id="GO:0005634">
    <property type="term" value="C:nucleus"/>
    <property type="evidence" value="ECO:0007669"/>
    <property type="project" value="TreeGrafter"/>
</dbReference>
<keyword evidence="2 5" id="KW-0285">Flavoprotein</keyword>
<dbReference type="PROSITE" id="PS00394">
    <property type="entry name" value="DNA_PHOTOLYASES_1_1"/>
    <property type="match status" value="1"/>
</dbReference>
<evidence type="ECO:0000256" key="5">
    <source>
        <dbReference type="PIRSR" id="PIRSR602081-1"/>
    </source>
</evidence>
<dbReference type="PANTHER" id="PTHR11455">
    <property type="entry name" value="CRYPTOCHROME"/>
    <property type="match status" value="1"/>
</dbReference>
<dbReference type="Gene3D" id="3.40.50.620">
    <property type="entry name" value="HUPs"/>
    <property type="match status" value="1"/>
</dbReference>
<feature type="compositionally biased region" description="Basic residues" evidence="7">
    <location>
        <begin position="887"/>
        <end position="898"/>
    </location>
</feature>
<comment type="similarity">
    <text evidence="1">Belongs to the DNA photolyase class-1 family.</text>
</comment>
<dbReference type="InterPro" id="IPR002081">
    <property type="entry name" value="Cryptochrome/DNA_photolyase_1"/>
</dbReference>
<feature type="binding site" evidence="5">
    <location>
        <position position="592"/>
    </location>
    <ligand>
        <name>FAD</name>
        <dbReference type="ChEBI" id="CHEBI:57692"/>
    </ligand>
</feature>
<dbReference type="Proteomes" id="UP000095751">
    <property type="component" value="Unassembled WGS sequence"/>
</dbReference>
<evidence type="ECO:0000256" key="2">
    <source>
        <dbReference type="ARBA" id="ARBA00022630"/>
    </source>
</evidence>
<protein>
    <submittedName>
        <fullName evidence="9">Cryptochrome/photolyase-like protein</fullName>
    </submittedName>
</protein>